<dbReference type="EMBL" id="JAAALK010000080">
    <property type="protein sequence ID" value="KAG8095591.1"/>
    <property type="molecule type" value="Genomic_DNA"/>
</dbReference>
<evidence type="ECO:0000313" key="1">
    <source>
        <dbReference type="EMBL" id="KAG8095591.1"/>
    </source>
</evidence>
<protein>
    <submittedName>
        <fullName evidence="1">Uncharacterized protein</fullName>
    </submittedName>
</protein>
<dbReference type="AlphaFoldDB" id="A0A8J6BWJ6"/>
<dbReference type="Proteomes" id="UP000729402">
    <property type="component" value="Unassembled WGS sequence"/>
</dbReference>
<proteinExistence type="predicted"/>
<gene>
    <name evidence="1" type="ORF">GUJ93_ZPchr0012g20319</name>
</gene>
<reference evidence="1" key="1">
    <citation type="journal article" date="2021" name="bioRxiv">
        <title>Whole Genome Assembly and Annotation of Northern Wild Rice, Zizania palustris L., Supports a Whole Genome Duplication in the Zizania Genus.</title>
        <authorList>
            <person name="Haas M."/>
            <person name="Kono T."/>
            <person name="Macchietto M."/>
            <person name="Millas R."/>
            <person name="McGilp L."/>
            <person name="Shao M."/>
            <person name="Duquette J."/>
            <person name="Hirsch C.N."/>
            <person name="Kimball J."/>
        </authorList>
    </citation>
    <scope>NUCLEOTIDE SEQUENCE</scope>
    <source>
        <tissue evidence="1">Fresh leaf tissue</tissue>
    </source>
</reference>
<evidence type="ECO:0000313" key="2">
    <source>
        <dbReference type="Proteomes" id="UP000729402"/>
    </source>
</evidence>
<keyword evidence="2" id="KW-1185">Reference proteome</keyword>
<name>A0A8J6BWJ6_ZIZPA</name>
<comment type="caution">
    <text evidence="1">The sequence shown here is derived from an EMBL/GenBank/DDBJ whole genome shotgun (WGS) entry which is preliminary data.</text>
</comment>
<accession>A0A8J6BWJ6</accession>
<reference evidence="1" key="2">
    <citation type="submission" date="2021-02" db="EMBL/GenBank/DDBJ databases">
        <authorList>
            <person name="Kimball J.A."/>
            <person name="Haas M.W."/>
            <person name="Macchietto M."/>
            <person name="Kono T."/>
            <person name="Duquette J."/>
            <person name="Shao M."/>
        </authorList>
    </citation>
    <scope>NUCLEOTIDE SEQUENCE</scope>
    <source>
        <tissue evidence="1">Fresh leaf tissue</tissue>
    </source>
</reference>
<sequence>MPSMVAEAPPSNSSCAIWSRRRDEITFDRLHKVDAPLGSAHGALLGSTCLRFQTPSDSCQHELHVPLLVFSS</sequence>
<organism evidence="1 2">
    <name type="scientific">Zizania palustris</name>
    <name type="common">Northern wild rice</name>
    <dbReference type="NCBI Taxonomy" id="103762"/>
    <lineage>
        <taxon>Eukaryota</taxon>
        <taxon>Viridiplantae</taxon>
        <taxon>Streptophyta</taxon>
        <taxon>Embryophyta</taxon>
        <taxon>Tracheophyta</taxon>
        <taxon>Spermatophyta</taxon>
        <taxon>Magnoliopsida</taxon>
        <taxon>Liliopsida</taxon>
        <taxon>Poales</taxon>
        <taxon>Poaceae</taxon>
        <taxon>BOP clade</taxon>
        <taxon>Oryzoideae</taxon>
        <taxon>Oryzeae</taxon>
        <taxon>Zizaniinae</taxon>
        <taxon>Zizania</taxon>
    </lineage>
</organism>